<sequence>MTVITDKLQGSASKASALKELASRLEAVSLDLRNMQLDLEGANDDLASAQEELEDTRAKLDETELKLQNTQDALAACEAARRAANLDRVIARAESKQEVFAVLKFRRPQPLPVGAYRLFALQRKAVRSTLDQFIAKNPDLDAVEMDELRFDRSPRGQYVYQHMMDDKHAPIKFSRHRFVIKDGHTEGEMKMYILGVFNTHTRE</sequence>
<proteinExistence type="predicted"/>
<keyword evidence="3" id="KW-1185">Reference proteome</keyword>
<comment type="caution">
    <text evidence="2">The sequence shown here is derived from an EMBL/GenBank/DDBJ whole genome shotgun (WGS) entry which is preliminary data.</text>
</comment>
<evidence type="ECO:0000313" key="3">
    <source>
        <dbReference type="Proteomes" id="UP000823405"/>
    </source>
</evidence>
<reference evidence="2" key="1">
    <citation type="journal article" date="2020" name="Fungal Divers.">
        <title>Resolving the Mortierellaceae phylogeny through synthesis of multi-gene phylogenetics and phylogenomics.</title>
        <authorList>
            <person name="Vandepol N."/>
            <person name="Liber J."/>
            <person name="Desiro A."/>
            <person name="Na H."/>
            <person name="Kennedy M."/>
            <person name="Barry K."/>
            <person name="Grigoriev I.V."/>
            <person name="Miller A.N."/>
            <person name="O'Donnell K."/>
            <person name="Stajich J.E."/>
            <person name="Bonito G."/>
        </authorList>
    </citation>
    <scope>NUCLEOTIDE SEQUENCE</scope>
    <source>
        <strain evidence="2">NVP60</strain>
    </source>
</reference>
<accession>A0A9P6QZ29</accession>
<feature type="coiled-coil region" evidence="1">
    <location>
        <begin position="18"/>
        <end position="80"/>
    </location>
</feature>
<evidence type="ECO:0000313" key="2">
    <source>
        <dbReference type="EMBL" id="KAG0305446.1"/>
    </source>
</evidence>
<dbReference type="OrthoDB" id="2423437at2759"/>
<dbReference type="EMBL" id="JAAAIN010001217">
    <property type="protein sequence ID" value="KAG0305446.1"/>
    <property type="molecule type" value="Genomic_DNA"/>
</dbReference>
<keyword evidence="1" id="KW-0175">Coiled coil</keyword>
<dbReference type="Proteomes" id="UP000823405">
    <property type="component" value="Unassembled WGS sequence"/>
</dbReference>
<gene>
    <name evidence="2" type="ORF">BGZ97_001114</name>
</gene>
<evidence type="ECO:0000256" key="1">
    <source>
        <dbReference type="SAM" id="Coils"/>
    </source>
</evidence>
<dbReference type="AlphaFoldDB" id="A0A9P6QZ29"/>
<protein>
    <submittedName>
        <fullName evidence="2">Uncharacterized protein</fullName>
    </submittedName>
</protein>
<organism evidence="2 3">
    <name type="scientific">Linnemannia gamsii</name>
    <dbReference type="NCBI Taxonomy" id="64522"/>
    <lineage>
        <taxon>Eukaryota</taxon>
        <taxon>Fungi</taxon>
        <taxon>Fungi incertae sedis</taxon>
        <taxon>Mucoromycota</taxon>
        <taxon>Mortierellomycotina</taxon>
        <taxon>Mortierellomycetes</taxon>
        <taxon>Mortierellales</taxon>
        <taxon>Mortierellaceae</taxon>
        <taxon>Linnemannia</taxon>
    </lineage>
</organism>
<name>A0A9P6QZ29_9FUNG</name>